<keyword evidence="2" id="KW-1185">Reference proteome</keyword>
<dbReference type="Proteomes" id="UP000758168">
    <property type="component" value="Unassembled WGS sequence"/>
</dbReference>
<proteinExistence type="predicted"/>
<name>A0ABS4Z4D0_9ACTN</name>
<evidence type="ECO:0000313" key="2">
    <source>
        <dbReference type="Proteomes" id="UP000758168"/>
    </source>
</evidence>
<dbReference type="Gene3D" id="3.40.50.300">
    <property type="entry name" value="P-loop containing nucleotide triphosphate hydrolases"/>
    <property type="match status" value="1"/>
</dbReference>
<protein>
    <submittedName>
        <fullName evidence="1">Gluconate kinase</fullName>
    </submittedName>
</protein>
<comment type="caution">
    <text evidence="1">The sequence shown here is derived from an EMBL/GenBank/DDBJ whole genome shotgun (WGS) entry which is preliminary data.</text>
</comment>
<accession>A0ABS4Z4D0</accession>
<sequence length="179" mass="19237">MGRRNYLVEGLSGTGKTTVAEELERRGFAVVHGDRTLAYVGDPETGEPLAVGGHENHLWDVAAVRALAADRTVPATFFCGGSRNAARFLDLFDVVFVLHVDLGTLHRRLDARPDEEWGGGQPTERARIERWHQTGEDVPPGVAVDSTAPVEQVVDTVLRHCGLPLRTPAAGSAPGDEPG</sequence>
<keyword evidence="1" id="KW-0808">Transferase</keyword>
<dbReference type="EMBL" id="JAGIOB010000001">
    <property type="protein sequence ID" value="MBP2415829.1"/>
    <property type="molecule type" value="Genomic_DNA"/>
</dbReference>
<dbReference type="RefSeq" id="WP_210053105.1">
    <property type="nucleotide sequence ID" value="NZ_BAAAMH010000021.1"/>
</dbReference>
<organism evidence="1 2">
    <name type="scientific">Microlunatus capsulatus</name>
    <dbReference type="NCBI Taxonomy" id="99117"/>
    <lineage>
        <taxon>Bacteria</taxon>
        <taxon>Bacillati</taxon>
        <taxon>Actinomycetota</taxon>
        <taxon>Actinomycetes</taxon>
        <taxon>Propionibacteriales</taxon>
        <taxon>Propionibacteriaceae</taxon>
        <taxon>Microlunatus</taxon>
    </lineage>
</organism>
<gene>
    <name evidence="1" type="ORF">JOF54_000751</name>
</gene>
<dbReference type="InterPro" id="IPR027417">
    <property type="entry name" value="P-loop_NTPase"/>
</dbReference>
<dbReference type="SUPFAM" id="SSF52540">
    <property type="entry name" value="P-loop containing nucleoside triphosphate hydrolases"/>
    <property type="match status" value="1"/>
</dbReference>
<evidence type="ECO:0000313" key="1">
    <source>
        <dbReference type="EMBL" id="MBP2415829.1"/>
    </source>
</evidence>
<keyword evidence="1" id="KW-0418">Kinase</keyword>
<dbReference type="GO" id="GO:0016301">
    <property type="term" value="F:kinase activity"/>
    <property type="evidence" value="ECO:0007669"/>
    <property type="project" value="UniProtKB-KW"/>
</dbReference>
<reference evidence="1 2" key="1">
    <citation type="submission" date="2021-03" db="EMBL/GenBank/DDBJ databases">
        <title>Sequencing the genomes of 1000 actinobacteria strains.</title>
        <authorList>
            <person name="Klenk H.-P."/>
        </authorList>
    </citation>
    <scope>NUCLEOTIDE SEQUENCE [LARGE SCALE GENOMIC DNA]</scope>
    <source>
        <strain evidence="1 2">DSM 12936</strain>
    </source>
</reference>